<evidence type="ECO:0000313" key="2">
    <source>
        <dbReference type="EMBL" id="CAH1953397.1"/>
    </source>
</evidence>
<reference evidence="2" key="1">
    <citation type="submission" date="2022-03" db="EMBL/GenBank/DDBJ databases">
        <authorList>
            <person name="Sayadi A."/>
        </authorList>
    </citation>
    <scope>NUCLEOTIDE SEQUENCE</scope>
</reference>
<comment type="caution">
    <text evidence="2">The sequence shown here is derived from an EMBL/GenBank/DDBJ whole genome shotgun (WGS) entry which is preliminary data.</text>
</comment>
<organism evidence="2 3">
    <name type="scientific">Acanthoscelides obtectus</name>
    <name type="common">Bean weevil</name>
    <name type="synonym">Bruchus obtectus</name>
    <dbReference type="NCBI Taxonomy" id="200917"/>
    <lineage>
        <taxon>Eukaryota</taxon>
        <taxon>Metazoa</taxon>
        <taxon>Ecdysozoa</taxon>
        <taxon>Arthropoda</taxon>
        <taxon>Hexapoda</taxon>
        <taxon>Insecta</taxon>
        <taxon>Pterygota</taxon>
        <taxon>Neoptera</taxon>
        <taxon>Endopterygota</taxon>
        <taxon>Coleoptera</taxon>
        <taxon>Polyphaga</taxon>
        <taxon>Cucujiformia</taxon>
        <taxon>Chrysomeloidea</taxon>
        <taxon>Chrysomelidae</taxon>
        <taxon>Bruchinae</taxon>
        <taxon>Bruchini</taxon>
        <taxon>Acanthoscelides</taxon>
    </lineage>
</organism>
<sequence length="43" mass="5073">MCVPFTFDEGPKLIWIFFYAIFSLLYVLFIRMTNVSYNSLNAS</sequence>
<dbReference type="Proteomes" id="UP001152888">
    <property type="component" value="Unassembled WGS sequence"/>
</dbReference>
<keyword evidence="1" id="KW-0472">Membrane</keyword>
<feature type="transmembrane region" description="Helical" evidence="1">
    <location>
        <begin position="13"/>
        <end position="30"/>
    </location>
</feature>
<gene>
    <name evidence="2" type="ORF">ACAOBT_LOCUS24</name>
</gene>
<accession>A0A9P0JHE2</accession>
<keyword evidence="3" id="KW-1185">Reference proteome</keyword>
<evidence type="ECO:0000256" key="1">
    <source>
        <dbReference type="SAM" id="Phobius"/>
    </source>
</evidence>
<keyword evidence="1" id="KW-0812">Transmembrane</keyword>
<dbReference type="EMBL" id="CAKOFQ010006651">
    <property type="protein sequence ID" value="CAH1953397.1"/>
    <property type="molecule type" value="Genomic_DNA"/>
</dbReference>
<protein>
    <submittedName>
        <fullName evidence="2">Uncharacterized protein</fullName>
    </submittedName>
</protein>
<keyword evidence="1" id="KW-1133">Transmembrane helix</keyword>
<dbReference type="AlphaFoldDB" id="A0A9P0JHE2"/>
<evidence type="ECO:0000313" key="3">
    <source>
        <dbReference type="Proteomes" id="UP001152888"/>
    </source>
</evidence>
<proteinExistence type="predicted"/>
<name>A0A9P0JHE2_ACAOB</name>